<dbReference type="GO" id="GO:0006313">
    <property type="term" value="P:DNA transposition"/>
    <property type="evidence" value="ECO:0007669"/>
    <property type="project" value="InterPro"/>
</dbReference>
<dbReference type="Pfam" id="PF04986">
    <property type="entry name" value="Y2_Tnp"/>
    <property type="match status" value="1"/>
</dbReference>
<reference evidence="2 3" key="1">
    <citation type="submission" date="2014-02" db="EMBL/GenBank/DDBJ databases">
        <title>Expanding our view of genomic diversity in Candidatus Accumulibacter clades.</title>
        <authorList>
            <person name="Skennerton C.T."/>
            <person name="Barr J.J."/>
            <person name="Slater F.R."/>
            <person name="Bond P.L."/>
            <person name="Tyson G.W."/>
        </authorList>
    </citation>
    <scope>NUCLEOTIDE SEQUENCE [LARGE SCALE GENOMIC DNA]</scope>
    <source>
        <strain evidence="3">BA-91</strain>
    </source>
</reference>
<accession>A0A080M8F7</accession>
<dbReference type="Proteomes" id="UP000020077">
    <property type="component" value="Unassembled WGS sequence"/>
</dbReference>
<organism evidence="2 3">
    <name type="scientific">Candidatus Accumulibacter phosphatis</name>
    <dbReference type="NCBI Taxonomy" id="327160"/>
    <lineage>
        <taxon>Bacteria</taxon>
        <taxon>Pseudomonadati</taxon>
        <taxon>Pseudomonadota</taxon>
        <taxon>Betaproteobacteria</taxon>
        <taxon>Candidatus Accumulibacter</taxon>
    </lineage>
</organism>
<name>A0A080M8F7_9PROT</name>
<dbReference type="AlphaFoldDB" id="A0A080M8F7"/>
<gene>
    <name evidence="2" type="ORF">AW09_001325</name>
</gene>
<protein>
    <submittedName>
        <fullName evidence="2">Putative transposase</fullName>
    </submittedName>
</protein>
<dbReference type="GO" id="GO:0003677">
    <property type="term" value="F:DNA binding"/>
    <property type="evidence" value="ECO:0007669"/>
    <property type="project" value="InterPro"/>
</dbReference>
<feature type="domain" description="Transposase IS801/IS1294" evidence="1">
    <location>
        <begin position="41"/>
        <end position="119"/>
    </location>
</feature>
<evidence type="ECO:0000313" key="3">
    <source>
        <dbReference type="Proteomes" id="UP000020077"/>
    </source>
</evidence>
<proteinExistence type="predicted"/>
<comment type="caution">
    <text evidence="2">The sequence shown here is derived from an EMBL/GenBank/DDBJ whole genome shotgun (WGS) entry which is preliminary data.</text>
</comment>
<dbReference type="EMBL" id="JDVG02000226">
    <property type="protein sequence ID" value="KFB73424.1"/>
    <property type="molecule type" value="Genomic_DNA"/>
</dbReference>
<sequence>MTQLTVLDPAIETLALRIFLSVVEQALRRACPAAGSDSRIGAVASIHRFGALLNPQVHFHGLVIEGVFEADASGAATFHESSAPDQKLLNEVQAKVRRRLLRALTRRGVLEPEDAETMANWEHGGGEMRIIAFITDAVPDILTHLGEPTSPPRLMPARAPPLWEMQGATMAEDDPQAQSAPEYEFDQRIAW</sequence>
<evidence type="ECO:0000259" key="1">
    <source>
        <dbReference type="Pfam" id="PF04986"/>
    </source>
</evidence>
<evidence type="ECO:0000313" key="2">
    <source>
        <dbReference type="EMBL" id="KFB73424.1"/>
    </source>
</evidence>
<dbReference type="GO" id="GO:0004803">
    <property type="term" value="F:transposase activity"/>
    <property type="evidence" value="ECO:0007669"/>
    <property type="project" value="InterPro"/>
</dbReference>
<dbReference type="InterPro" id="IPR007069">
    <property type="entry name" value="Transposase_32"/>
</dbReference>